<accession>A0A1Y2HS27</accession>
<organism evidence="3 4">
    <name type="scientific">Catenaria anguillulae PL171</name>
    <dbReference type="NCBI Taxonomy" id="765915"/>
    <lineage>
        <taxon>Eukaryota</taxon>
        <taxon>Fungi</taxon>
        <taxon>Fungi incertae sedis</taxon>
        <taxon>Blastocladiomycota</taxon>
        <taxon>Blastocladiomycetes</taxon>
        <taxon>Blastocladiales</taxon>
        <taxon>Catenariaceae</taxon>
        <taxon>Catenaria</taxon>
    </lineage>
</organism>
<evidence type="ECO:0000256" key="2">
    <source>
        <dbReference type="SAM" id="MobiDB-lite"/>
    </source>
</evidence>
<sequence>MLVGQEDNILRQTNVIVVLTKRNKELVAERKKLEELVHAKTLVAEAEVKRAEKLQHQLDLERNKAVRDRTKIDGQMVELQKQKAQVDENVRELQRKLEYMSRVRLALEHQVSGLREKLDSLMVDYSDVVTAMCVCLHVCLCAGADEPELTTSPNDLTRTRLDPLGRLERKSKTRMLRNRMMVKQARLTLEYETWVTKKKEEANHMYPGMAGAARSRKGTKDPHHAADKDAKGAAAAEEKKQAAEAAAERKRREAEEEEARQKKEAEELARLQKEAEEREKERQRLAEEELAKQQAEEEARAAQEAAEREAAEKAKGGKKKKK</sequence>
<dbReference type="AlphaFoldDB" id="A0A1Y2HS27"/>
<evidence type="ECO:0000256" key="1">
    <source>
        <dbReference type="SAM" id="Coils"/>
    </source>
</evidence>
<reference evidence="3 4" key="1">
    <citation type="submission" date="2016-07" db="EMBL/GenBank/DDBJ databases">
        <title>Pervasive Adenine N6-methylation of Active Genes in Fungi.</title>
        <authorList>
            <consortium name="DOE Joint Genome Institute"/>
            <person name="Mondo S.J."/>
            <person name="Dannebaum R.O."/>
            <person name="Kuo R.C."/>
            <person name="Labutti K."/>
            <person name="Haridas S."/>
            <person name="Kuo A."/>
            <person name="Salamov A."/>
            <person name="Ahrendt S.R."/>
            <person name="Lipzen A."/>
            <person name="Sullivan W."/>
            <person name="Andreopoulos W.B."/>
            <person name="Clum A."/>
            <person name="Lindquist E."/>
            <person name="Daum C."/>
            <person name="Ramamoorthy G.K."/>
            <person name="Gryganskyi A."/>
            <person name="Culley D."/>
            <person name="Magnuson J.K."/>
            <person name="James T.Y."/>
            <person name="O'Malley M.A."/>
            <person name="Stajich J.E."/>
            <person name="Spatafora J.W."/>
            <person name="Visel A."/>
            <person name="Grigoriev I.V."/>
        </authorList>
    </citation>
    <scope>NUCLEOTIDE SEQUENCE [LARGE SCALE GENOMIC DNA]</scope>
    <source>
        <strain evidence="3 4">PL171</strain>
    </source>
</reference>
<comment type="caution">
    <text evidence="3">The sequence shown here is derived from an EMBL/GenBank/DDBJ whole genome shotgun (WGS) entry which is preliminary data.</text>
</comment>
<keyword evidence="1" id="KW-0175">Coiled coil</keyword>
<gene>
    <name evidence="3" type="ORF">BCR44DRAFT_36266</name>
</gene>
<dbReference type="EMBL" id="MCFL01000016">
    <property type="protein sequence ID" value="ORZ36523.1"/>
    <property type="molecule type" value="Genomic_DNA"/>
</dbReference>
<feature type="region of interest" description="Disordered" evidence="2">
    <location>
        <begin position="205"/>
        <end position="322"/>
    </location>
</feature>
<feature type="compositionally biased region" description="Basic and acidic residues" evidence="2">
    <location>
        <begin position="218"/>
        <end position="315"/>
    </location>
</feature>
<evidence type="ECO:0000313" key="3">
    <source>
        <dbReference type="EMBL" id="ORZ36523.1"/>
    </source>
</evidence>
<name>A0A1Y2HS27_9FUNG</name>
<keyword evidence="4" id="KW-1185">Reference proteome</keyword>
<dbReference type="Proteomes" id="UP000193411">
    <property type="component" value="Unassembled WGS sequence"/>
</dbReference>
<feature type="coiled-coil region" evidence="1">
    <location>
        <begin position="16"/>
        <end position="96"/>
    </location>
</feature>
<protein>
    <submittedName>
        <fullName evidence="3">Uncharacterized protein</fullName>
    </submittedName>
</protein>
<evidence type="ECO:0000313" key="4">
    <source>
        <dbReference type="Proteomes" id="UP000193411"/>
    </source>
</evidence>
<proteinExistence type="predicted"/>
<dbReference type="OrthoDB" id="5590504at2759"/>